<dbReference type="AlphaFoldDB" id="A0A833VXW3"/>
<dbReference type="SMART" id="SM00185">
    <property type="entry name" value="ARM"/>
    <property type="match status" value="2"/>
</dbReference>
<sequence length="109" mass="11523">MLMDLSVNAANRVVIANAGGIHPLIAMAQDGNDKMKLKAVGTLSNLSVNAVNKVKMADAGAILLLVGLLRHGNRDLRVKATVALASQSIDAVDCSCGWYLSINYTRACR</sequence>
<evidence type="ECO:0000313" key="3">
    <source>
        <dbReference type="Proteomes" id="UP000602510"/>
    </source>
</evidence>
<dbReference type="EMBL" id="WSZM01000433">
    <property type="protein sequence ID" value="KAF4033244.1"/>
    <property type="molecule type" value="Genomic_DNA"/>
</dbReference>
<dbReference type="InterPro" id="IPR016024">
    <property type="entry name" value="ARM-type_fold"/>
</dbReference>
<dbReference type="PROSITE" id="PS50176">
    <property type="entry name" value="ARM_REPEAT"/>
    <property type="match status" value="1"/>
</dbReference>
<evidence type="ECO:0000313" key="2">
    <source>
        <dbReference type="EMBL" id="KAF4033244.1"/>
    </source>
</evidence>
<dbReference type="InterPro" id="IPR011989">
    <property type="entry name" value="ARM-like"/>
</dbReference>
<organism evidence="2 3">
    <name type="scientific">Phytophthora infestans</name>
    <name type="common">Potato late blight agent</name>
    <name type="synonym">Botrytis infestans</name>
    <dbReference type="NCBI Taxonomy" id="4787"/>
    <lineage>
        <taxon>Eukaryota</taxon>
        <taxon>Sar</taxon>
        <taxon>Stramenopiles</taxon>
        <taxon>Oomycota</taxon>
        <taxon>Peronosporomycetes</taxon>
        <taxon>Peronosporales</taxon>
        <taxon>Peronosporaceae</taxon>
        <taxon>Phytophthora</taxon>
    </lineage>
</organism>
<dbReference type="PANTHER" id="PTHR23315:SF7">
    <property type="entry name" value="U-BOX DOMAIN-CONTAINING PROTEIN 4"/>
    <property type="match status" value="1"/>
</dbReference>
<dbReference type="Pfam" id="PF00514">
    <property type="entry name" value="Arm"/>
    <property type="match status" value="1"/>
</dbReference>
<dbReference type="PANTHER" id="PTHR23315">
    <property type="entry name" value="U BOX DOMAIN-CONTAINING"/>
    <property type="match status" value="1"/>
</dbReference>
<comment type="caution">
    <text evidence="2">The sequence shown here is derived from an EMBL/GenBank/DDBJ whole genome shotgun (WGS) entry which is preliminary data.</text>
</comment>
<dbReference type="InterPro" id="IPR000225">
    <property type="entry name" value="Armadillo"/>
</dbReference>
<reference evidence="2" key="1">
    <citation type="submission" date="2020-04" db="EMBL/GenBank/DDBJ databases">
        <title>Hybrid Assembly of Korean Phytophthora infestans isolates.</title>
        <authorList>
            <person name="Prokchorchik M."/>
            <person name="Lee Y."/>
            <person name="Seo J."/>
            <person name="Cho J.-H."/>
            <person name="Park Y.-E."/>
            <person name="Jang D.-C."/>
            <person name="Im J.-S."/>
            <person name="Choi J.-G."/>
            <person name="Park H.-J."/>
            <person name="Lee G.-B."/>
            <person name="Lee Y.-G."/>
            <person name="Hong S.-Y."/>
            <person name="Cho K."/>
            <person name="Sohn K.H."/>
        </authorList>
    </citation>
    <scope>NUCLEOTIDE SEQUENCE</scope>
    <source>
        <strain evidence="2">KR_1_A1</strain>
    </source>
</reference>
<dbReference type="Proteomes" id="UP000602510">
    <property type="component" value="Unassembled WGS sequence"/>
</dbReference>
<gene>
    <name evidence="2" type="ORF">GN244_ATG14832</name>
</gene>
<dbReference type="SUPFAM" id="SSF48371">
    <property type="entry name" value="ARM repeat"/>
    <property type="match status" value="1"/>
</dbReference>
<name>A0A833VXW3_PHYIN</name>
<feature type="repeat" description="ARM" evidence="1">
    <location>
        <begin position="19"/>
        <end position="61"/>
    </location>
</feature>
<protein>
    <submittedName>
        <fullName evidence="2">Armadillo/beta-catenin-like repeat</fullName>
    </submittedName>
</protein>
<keyword evidence="3" id="KW-1185">Reference proteome</keyword>
<evidence type="ECO:0000256" key="1">
    <source>
        <dbReference type="PROSITE-ProRule" id="PRU00259"/>
    </source>
</evidence>
<proteinExistence type="predicted"/>
<dbReference type="Gene3D" id="1.25.10.10">
    <property type="entry name" value="Leucine-rich Repeat Variant"/>
    <property type="match status" value="1"/>
</dbReference>
<accession>A0A833VXW3</accession>